<protein>
    <submittedName>
        <fullName evidence="2">Uncharacterized protein</fullName>
    </submittedName>
</protein>
<dbReference type="Proteomes" id="UP000184092">
    <property type="component" value="Unassembled WGS sequence"/>
</dbReference>
<reference evidence="3" key="1">
    <citation type="submission" date="2016-11" db="EMBL/GenBank/DDBJ databases">
        <authorList>
            <person name="Varghese N."/>
            <person name="Submissions S."/>
        </authorList>
    </citation>
    <scope>NUCLEOTIDE SEQUENCE [LARGE SCALE GENOMIC DNA]</scope>
    <source>
        <strain evidence="3">CGMCC 1.2749</strain>
    </source>
</reference>
<keyword evidence="1" id="KW-1133">Transmembrane helix</keyword>
<keyword evidence="1" id="KW-0472">Membrane</keyword>
<organism evidence="2 3">
    <name type="scientific">Flavobacterium xinjiangense</name>
    <dbReference type="NCBI Taxonomy" id="178356"/>
    <lineage>
        <taxon>Bacteria</taxon>
        <taxon>Pseudomonadati</taxon>
        <taxon>Bacteroidota</taxon>
        <taxon>Flavobacteriia</taxon>
        <taxon>Flavobacteriales</taxon>
        <taxon>Flavobacteriaceae</taxon>
        <taxon>Flavobacterium</taxon>
    </lineage>
</organism>
<dbReference type="EMBL" id="FRCL01000001">
    <property type="protein sequence ID" value="SHL85378.1"/>
    <property type="molecule type" value="Genomic_DNA"/>
</dbReference>
<feature type="transmembrane region" description="Helical" evidence="1">
    <location>
        <begin position="45"/>
        <end position="69"/>
    </location>
</feature>
<dbReference type="AlphaFoldDB" id="A0A1M7E191"/>
<gene>
    <name evidence="2" type="ORF">SAMN05216269_101304</name>
</gene>
<accession>A0A1M7E191</accession>
<dbReference type="STRING" id="178356.SAMN05216269_101304"/>
<feature type="transmembrane region" description="Helical" evidence="1">
    <location>
        <begin position="6"/>
        <end position="24"/>
    </location>
</feature>
<keyword evidence="1" id="KW-0812">Transmembrane</keyword>
<evidence type="ECO:0000313" key="3">
    <source>
        <dbReference type="Proteomes" id="UP000184092"/>
    </source>
</evidence>
<keyword evidence="3" id="KW-1185">Reference proteome</keyword>
<proteinExistence type="predicted"/>
<sequence>MMKFWIIAILIFIVSTYILAKFTLKSNRKETGERIWRFGNGRSTYWRILTLCSFGITVVIMLIIHFLGIPIL</sequence>
<dbReference type="OrthoDB" id="1450918at2"/>
<dbReference type="RefSeq" id="WP_073204231.1">
    <property type="nucleotide sequence ID" value="NZ_FRCL01000001.1"/>
</dbReference>
<evidence type="ECO:0000256" key="1">
    <source>
        <dbReference type="SAM" id="Phobius"/>
    </source>
</evidence>
<name>A0A1M7E191_9FLAO</name>
<evidence type="ECO:0000313" key="2">
    <source>
        <dbReference type="EMBL" id="SHL85378.1"/>
    </source>
</evidence>